<comment type="caution">
    <text evidence="3">The sequence shown here is derived from an EMBL/GenBank/DDBJ whole genome shotgun (WGS) entry which is preliminary data.</text>
</comment>
<dbReference type="PROSITE" id="PS51832">
    <property type="entry name" value="HD_GYP"/>
    <property type="match status" value="1"/>
</dbReference>
<dbReference type="InterPro" id="IPR037522">
    <property type="entry name" value="HD_GYP_dom"/>
</dbReference>
<dbReference type="SUPFAM" id="SSF109604">
    <property type="entry name" value="HD-domain/PDEase-like"/>
    <property type="match status" value="1"/>
</dbReference>
<dbReference type="AlphaFoldDB" id="A0A7V4NHB3"/>
<sequence length="413" mass="47184">MVEKMYISKINPLDNVMIKEELEFNELIKEANLRNDLIDYFRNLPYVDSIEDYINLVGEQVCSFFEAGRFSLALIHDDEIIAEVAYFSDKNHKPLLDKGFKQKLSETSLGKMAKDGTKFRIINDLRQKENSVSSRLIVKEGFLSNLTVPAVVNGKVIGFFFLASEEINHFSEEDGLMFYIISLNLSPKLYHTLSIQSIISNFGNSLVNLAEYRDNETGNHIKRVALYSKTLAEALGLEPKLVREIYQFAPLHDIGKIGVPDRILLKPGKLDEDEWAIMKTHVIIGMRILEEFVESSSDVIGKDALRTAINIVADHHEKWDGSGYPFGKKGEEISIEGRIVAVADVFDALTTERPYKKAFPFDESVKIIEEQAGRHFDPEVVRIFMEKLDVIRMIYDELKDVRSEEICDMTEKD</sequence>
<dbReference type="PROSITE" id="PS51831">
    <property type="entry name" value="HD"/>
    <property type="match status" value="1"/>
</dbReference>
<dbReference type="InterPro" id="IPR003607">
    <property type="entry name" value="HD/PDEase_dom"/>
</dbReference>
<evidence type="ECO:0000259" key="2">
    <source>
        <dbReference type="PROSITE" id="PS51832"/>
    </source>
</evidence>
<accession>A0A7V4NHB3</accession>
<feature type="domain" description="HD-GYP" evidence="2">
    <location>
        <begin position="195"/>
        <end position="400"/>
    </location>
</feature>
<gene>
    <name evidence="3" type="ORF">ENT78_08640</name>
</gene>
<dbReference type="Gene3D" id="1.10.3210.10">
    <property type="entry name" value="Hypothetical protein af1432"/>
    <property type="match status" value="1"/>
</dbReference>
<dbReference type="PANTHER" id="PTHR45228:SF8">
    <property type="entry name" value="TWO-COMPONENT RESPONSE REGULATOR-RELATED"/>
    <property type="match status" value="1"/>
</dbReference>
<dbReference type="Pfam" id="PF13487">
    <property type="entry name" value="HD_5"/>
    <property type="match status" value="1"/>
</dbReference>
<dbReference type="SMART" id="SM00471">
    <property type="entry name" value="HDc"/>
    <property type="match status" value="1"/>
</dbReference>
<name>A0A7V4NHB3_FERPE</name>
<feature type="domain" description="HD" evidence="1">
    <location>
        <begin position="217"/>
        <end position="349"/>
    </location>
</feature>
<dbReference type="InterPro" id="IPR029016">
    <property type="entry name" value="GAF-like_dom_sf"/>
</dbReference>
<dbReference type="CDD" id="cd00077">
    <property type="entry name" value="HDc"/>
    <property type="match status" value="1"/>
</dbReference>
<reference evidence="3" key="1">
    <citation type="journal article" date="2020" name="mSystems">
        <title>Genome- and Community-Level Interaction Insights into Carbon Utilization and Element Cycling Functions of Hydrothermarchaeota in Hydrothermal Sediment.</title>
        <authorList>
            <person name="Zhou Z."/>
            <person name="Liu Y."/>
            <person name="Xu W."/>
            <person name="Pan J."/>
            <person name="Luo Z.H."/>
            <person name="Li M."/>
        </authorList>
    </citation>
    <scope>NUCLEOTIDE SEQUENCE [LARGE SCALE GENOMIC DNA]</scope>
    <source>
        <strain evidence="3">SpSt-61</strain>
    </source>
</reference>
<protein>
    <submittedName>
        <fullName evidence="3">HD domain-containing protein</fullName>
    </submittedName>
</protein>
<dbReference type="PANTHER" id="PTHR45228">
    <property type="entry name" value="CYCLIC DI-GMP PHOSPHODIESTERASE TM_0186-RELATED"/>
    <property type="match status" value="1"/>
</dbReference>
<dbReference type="InterPro" id="IPR006674">
    <property type="entry name" value="HD_domain"/>
</dbReference>
<evidence type="ECO:0000259" key="1">
    <source>
        <dbReference type="PROSITE" id="PS51831"/>
    </source>
</evidence>
<dbReference type="InterPro" id="IPR052020">
    <property type="entry name" value="Cyclic_di-GMP/3'3'-cGAMP_PDE"/>
</dbReference>
<proteinExistence type="predicted"/>
<dbReference type="SUPFAM" id="SSF55781">
    <property type="entry name" value="GAF domain-like"/>
    <property type="match status" value="1"/>
</dbReference>
<dbReference type="EMBL" id="DSZZ01000404">
    <property type="protein sequence ID" value="HGU53567.1"/>
    <property type="molecule type" value="Genomic_DNA"/>
</dbReference>
<evidence type="ECO:0000313" key="3">
    <source>
        <dbReference type="EMBL" id="HGU53567.1"/>
    </source>
</evidence>
<organism evidence="3">
    <name type="scientific">Fervidobacterium pennivorans</name>
    <dbReference type="NCBI Taxonomy" id="93466"/>
    <lineage>
        <taxon>Bacteria</taxon>
        <taxon>Thermotogati</taxon>
        <taxon>Thermotogota</taxon>
        <taxon>Thermotogae</taxon>
        <taxon>Thermotogales</taxon>
        <taxon>Fervidobacteriaceae</taxon>
        <taxon>Fervidobacterium</taxon>
    </lineage>
</organism>
<dbReference type="Gene3D" id="3.30.450.40">
    <property type="match status" value="1"/>
</dbReference>